<dbReference type="InterPro" id="IPR049704">
    <property type="entry name" value="Aminotrans_3_PPA_site"/>
</dbReference>
<dbReference type="GO" id="GO:0034386">
    <property type="term" value="F:4-aminobutyrate:2-oxoglutarate transaminase activity"/>
    <property type="evidence" value="ECO:0007669"/>
    <property type="project" value="UniProtKB-EC"/>
</dbReference>
<dbReference type="PROSITE" id="PS00600">
    <property type="entry name" value="AA_TRANSFER_CLASS_3"/>
    <property type="match status" value="1"/>
</dbReference>
<comment type="pathway">
    <text evidence="3">Amino-acid degradation; 4-aminobutanoate degradation.</text>
</comment>
<evidence type="ECO:0000256" key="8">
    <source>
        <dbReference type="ARBA" id="ARBA00022679"/>
    </source>
</evidence>
<dbReference type="FunFam" id="3.40.640.10:FF:000013">
    <property type="entry name" value="4-aminobutyrate aminotransferase"/>
    <property type="match status" value="1"/>
</dbReference>
<evidence type="ECO:0000256" key="4">
    <source>
        <dbReference type="ARBA" id="ARBA00008954"/>
    </source>
</evidence>
<sequence length="448" mass="46880">MSESQSATVASIRQLRTQIPGPKSRELHAAREKAVSSGFGVTSPIFIDHVEGSMLVDVDDNKLIDFASGIAVTSVGAANPKVAEAVAAQAKSAIHTCFMVTEYQGFVDVCAKLNELTPGDFDKRSALFTSGAEAIENAVKIARAYTGRPAVVVLDHAYHGRTHMTMSMTAKNVPYKQGFGPFATEVYRTPTAYGFRWPNGRENAASEALAMLKEMVLTQIGAGNVACIVAEPIAGEGGFIAPEPGFLKGVQDFAREHGIVFVADEIQTGFARTGTLFASEFENIEPDLITTAKALGGGMPISAVTGRAEIMNAAPVGGIGGTYAGNPVACAAALAAIEVIESDDLVGRAKQIEAVAMPRLESFVQSSPYVGEARGRGAMLAIEFVTDDGITPNADAAKKVAAQANSQGVLTLTCGTFGNVIRLLPPLIISDEELDEGLDVIGEAIDAL</sequence>
<reference evidence="17 18" key="1">
    <citation type="submission" date="2019-06" db="EMBL/GenBank/DDBJ databases">
        <title>Sequencing the genomes of 1000 actinobacteria strains.</title>
        <authorList>
            <person name="Klenk H.-P."/>
        </authorList>
    </citation>
    <scope>NUCLEOTIDE SEQUENCE [LARGE SCALE GENOMIC DNA]</scope>
    <source>
        <strain evidence="17 18">DSM 19828</strain>
    </source>
</reference>
<dbReference type="AlphaFoldDB" id="A0A542EC87"/>
<dbReference type="Gene3D" id="3.90.1150.10">
    <property type="entry name" value="Aspartate Aminotransferase, domain 1"/>
    <property type="match status" value="1"/>
</dbReference>
<evidence type="ECO:0000256" key="12">
    <source>
        <dbReference type="ARBA" id="ARBA00030857"/>
    </source>
</evidence>
<evidence type="ECO:0000256" key="6">
    <source>
        <dbReference type="ARBA" id="ARBA00012912"/>
    </source>
</evidence>
<evidence type="ECO:0000256" key="1">
    <source>
        <dbReference type="ARBA" id="ARBA00001750"/>
    </source>
</evidence>
<evidence type="ECO:0000256" key="15">
    <source>
        <dbReference type="ARBA" id="ARBA00050054"/>
    </source>
</evidence>
<dbReference type="InterPro" id="IPR050103">
    <property type="entry name" value="Class-III_PLP-dep_AT"/>
</dbReference>
<dbReference type="PANTHER" id="PTHR11986">
    <property type="entry name" value="AMINOTRANSFERASE CLASS III"/>
    <property type="match status" value="1"/>
</dbReference>
<comment type="catalytic activity">
    <reaction evidence="1">
        <text>(S)-3-amino-2-methylpropanoate + 2-oxoglutarate = 2-methyl-3-oxopropanoate + L-glutamate</text>
        <dbReference type="Rhea" id="RHEA:13993"/>
        <dbReference type="ChEBI" id="CHEBI:16810"/>
        <dbReference type="ChEBI" id="CHEBI:29985"/>
        <dbReference type="ChEBI" id="CHEBI:57700"/>
        <dbReference type="ChEBI" id="CHEBI:58655"/>
        <dbReference type="EC" id="2.6.1.22"/>
    </reaction>
</comment>
<evidence type="ECO:0000256" key="5">
    <source>
        <dbReference type="ARBA" id="ARBA00012876"/>
    </source>
</evidence>
<evidence type="ECO:0000256" key="2">
    <source>
        <dbReference type="ARBA" id="ARBA00001933"/>
    </source>
</evidence>
<dbReference type="EC" id="2.6.1.19" evidence="6"/>
<accession>A0A542EC87</accession>
<keyword evidence="9 16" id="KW-0663">Pyridoxal phosphate</keyword>
<keyword evidence="7 17" id="KW-0032">Aminotransferase</keyword>
<comment type="similarity">
    <text evidence="4 16">Belongs to the class-III pyridoxal-phosphate-dependent aminotransferase family.</text>
</comment>
<dbReference type="NCBIfam" id="TIGR00700">
    <property type="entry name" value="GABAtrnsam"/>
    <property type="match status" value="1"/>
</dbReference>
<protein>
    <recommendedName>
        <fullName evidence="12">(S)-3-amino-2-methylpropionate transaminase</fullName>
        <ecNumber evidence="6">2.6.1.19</ecNumber>
        <ecNumber evidence="5">2.6.1.22</ecNumber>
    </recommendedName>
    <alternativeName>
        <fullName evidence="13">GABA aminotransferase</fullName>
    </alternativeName>
    <alternativeName>
        <fullName evidence="11">Gamma-amino-N-butyrate transaminase</fullName>
    </alternativeName>
    <alternativeName>
        <fullName evidence="15">Glutamate:succinic semialdehyde transaminase</fullName>
    </alternativeName>
    <alternativeName>
        <fullName evidence="10">L-AIBAT</fullName>
    </alternativeName>
</protein>
<dbReference type="Proteomes" id="UP000320806">
    <property type="component" value="Unassembled WGS sequence"/>
</dbReference>
<dbReference type="GO" id="GO:0042802">
    <property type="term" value="F:identical protein binding"/>
    <property type="evidence" value="ECO:0007669"/>
    <property type="project" value="TreeGrafter"/>
</dbReference>
<comment type="cofactor">
    <cofactor evidence="2">
        <name>pyridoxal 5'-phosphate</name>
        <dbReference type="ChEBI" id="CHEBI:597326"/>
    </cofactor>
</comment>
<organism evidence="17 18">
    <name type="scientific">Yimella lutea</name>
    <dbReference type="NCBI Taxonomy" id="587872"/>
    <lineage>
        <taxon>Bacteria</taxon>
        <taxon>Bacillati</taxon>
        <taxon>Actinomycetota</taxon>
        <taxon>Actinomycetes</taxon>
        <taxon>Micrococcales</taxon>
        <taxon>Dermacoccaceae</taxon>
        <taxon>Yimella</taxon>
    </lineage>
</organism>
<evidence type="ECO:0000256" key="14">
    <source>
        <dbReference type="ARBA" id="ARBA00048021"/>
    </source>
</evidence>
<dbReference type="GO" id="GO:0047298">
    <property type="term" value="F:(S)-3-amino-2-methylpropionate transaminase activity"/>
    <property type="evidence" value="ECO:0007669"/>
    <property type="project" value="UniProtKB-EC"/>
</dbReference>
<evidence type="ECO:0000256" key="16">
    <source>
        <dbReference type="RuleBase" id="RU003560"/>
    </source>
</evidence>
<evidence type="ECO:0000256" key="9">
    <source>
        <dbReference type="ARBA" id="ARBA00022898"/>
    </source>
</evidence>
<dbReference type="NCBIfam" id="NF004714">
    <property type="entry name" value="PRK06058.1"/>
    <property type="match status" value="1"/>
</dbReference>
<comment type="catalytic activity">
    <reaction evidence="14">
        <text>4-aminobutanoate + 2-oxoglutarate = succinate semialdehyde + L-glutamate</text>
        <dbReference type="Rhea" id="RHEA:23352"/>
        <dbReference type="ChEBI" id="CHEBI:16810"/>
        <dbReference type="ChEBI" id="CHEBI:29985"/>
        <dbReference type="ChEBI" id="CHEBI:57706"/>
        <dbReference type="ChEBI" id="CHEBI:59888"/>
        <dbReference type="EC" id="2.6.1.19"/>
    </reaction>
</comment>
<dbReference type="InterPro" id="IPR004632">
    <property type="entry name" value="4NH2But_aminotransferase_bac"/>
</dbReference>
<evidence type="ECO:0000256" key="7">
    <source>
        <dbReference type="ARBA" id="ARBA00022576"/>
    </source>
</evidence>
<evidence type="ECO:0000256" key="10">
    <source>
        <dbReference type="ARBA" id="ARBA00029760"/>
    </source>
</evidence>
<dbReference type="Gene3D" id="3.40.640.10">
    <property type="entry name" value="Type I PLP-dependent aspartate aminotransferase-like (Major domain)"/>
    <property type="match status" value="1"/>
</dbReference>
<evidence type="ECO:0000313" key="17">
    <source>
        <dbReference type="EMBL" id="TQJ12904.1"/>
    </source>
</evidence>
<evidence type="ECO:0000256" key="11">
    <source>
        <dbReference type="ARBA" id="ARBA00030204"/>
    </source>
</evidence>
<dbReference type="GO" id="GO:0030170">
    <property type="term" value="F:pyridoxal phosphate binding"/>
    <property type="evidence" value="ECO:0007669"/>
    <property type="project" value="InterPro"/>
</dbReference>
<dbReference type="Pfam" id="PF00202">
    <property type="entry name" value="Aminotran_3"/>
    <property type="match status" value="1"/>
</dbReference>
<evidence type="ECO:0000256" key="3">
    <source>
        <dbReference type="ARBA" id="ARBA00005176"/>
    </source>
</evidence>
<dbReference type="PIRSF" id="PIRSF000521">
    <property type="entry name" value="Transaminase_4ab_Lys_Orn"/>
    <property type="match status" value="1"/>
</dbReference>
<dbReference type="InterPro" id="IPR015422">
    <property type="entry name" value="PyrdxlP-dep_Trfase_small"/>
</dbReference>
<dbReference type="InterPro" id="IPR005814">
    <property type="entry name" value="Aminotrans_3"/>
</dbReference>
<keyword evidence="8 17" id="KW-0808">Transferase</keyword>
<dbReference type="SUPFAM" id="SSF53383">
    <property type="entry name" value="PLP-dependent transferases"/>
    <property type="match status" value="1"/>
</dbReference>
<dbReference type="CDD" id="cd00610">
    <property type="entry name" value="OAT_like"/>
    <property type="match status" value="1"/>
</dbReference>
<dbReference type="GO" id="GO:0009448">
    <property type="term" value="P:gamma-aminobutyric acid metabolic process"/>
    <property type="evidence" value="ECO:0007669"/>
    <property type="project" value="InterPro"/>
</dbReference>
<dbReference type="EC" id="2.6.1.22" evidence="5"/>
<gene>
    <name evidence="17" type="ORF">FB459_0281</name>
</gene>
<evidence type="ECO:0000313" key="18">
    <source>
        <dbReference type="Proteomes" id="UP000320806"/>
    </source>
</evidence>
<dbReference type="RefSeq" id="WP_141927192.1">
    <property type="nucleotide sequence ID" value="NZ_BAABCI010000004.1"/>
</dbReference>
<keyword evidence="18" id="KW-1185">Reference proteome</keyword>
<dbReference type="InterPro" id="IPR015424">
    <property type="entry name" value="PyrdxlP-dep_Trfase"/>
</dbReference>
<dbReference type="OrthoDB" id="9801052at2"/>
<name>A0A542EC87_9MICO</name>
<evidence type="ECO:0000256" key="13">
    <source>
        <dbReference type="ARBA" id="ARBA00031787"/>
    </source>
</evidence>
<dbReference type="PANTHER" id="PTHR11986:SF58">
    <property type="entry name" value="LEUCINE_METHIONINE RACEMASE"/>
    <property type="match status" value="1"/>
</dbReference>
<dbReference type="InterPro" id="IPR015421">
    <property type="entry name" value="PyrdxlP-dep_Trfase_major"/>
</dbReference>
<proteinExistence type="inferred from homology"/>
<dbReference type="EMBL" id="VFMO01000001">
    <property type="protein sequence ID" value="TQJ12904.1"/>
    <property type="molecule type" value="Genomic_DNA"/>
</dbReference>
<comment type="caution">
    <text evidence="17">The sequence shown here is derived from an EMBL/GenBank/DDBJ whole genome shotgun (WGS) entry which is preliminary data.</text>
</comment>